<dbReference type="EMBL" id="CP045891">
    <property type="protein sequence ID" value="QQP57471.1"/>
    <property type="molecule type" value="Genomic_DNA"/>
</dbReference>
<protein>
    <submittedName>
        <fullName evidence="1">Uncharacterized protein</fullName>
    </submittedName>
</protein>
<dbReference type="AlphaFoldDB" id="A0A7T8QWC1"/>
<reference evidence="2" key="1">
    <citation type="submission" date="2021-01" db="EMBL/GenBank/DDBJ databases">
        <title>Caligus Genome Assembly.</title>
        <authorList>
            <person name="Gallardo-Escarate C."/>
        </authorList>
    </citation>
    <scope>NUCLEOTIDE SEQUENCE [LARGE SCALE GENOMIC DNA]</scope>
</reference>
<name>A0A7T8QWC1_CALRO</name>
<dbReference type="Proteomes" id="UP000595437">
    <property type="component" value="Chromosome 2"/>
</dbReference>
<keyword evidence="2" id="KW-1185">Reference proteome</keyword>
<gene>
    <name evidence="1" type="ORF">FKW44_002478</name>
</gene>
<feature type="non-terminal residue" evidence="1">
    <location>
        <position position="52"/>
    </location>
</feature>
<proteinExistence type="predicted"/>
<dbReference type="OrthoDB" id="8063979at2759"/>
<evidence type="ECO:0000313" key="1">
    <source>
        <dbReference type="EMBL" id="QQP57471.1"/>
    </source>
</evidence>
<accession>A0A7T8QWC1</accession>
<organism evidence="1 2">
    <name type="scientific">Caligus rogercresseyi</name>
    <name type="common">Sea louse</name>
    <dbReference type="NCBI Taxonomy" id="217165"/>
    <lineage>
        <taxon>Eukaryota</taxon>
        <taxon>Metazoa</taxon>
        <taxon>Ecdysozoa</taxon>
        <taxon>Arthropoda</taxon>
        <taxon>Crustacea</taxon>
        <taxon>Multicrustacea</taxon>
        <taxon>Hexanauplia</taxon>
        <taxon>Copepoda</taxon>
        <taxon>Siphonostomatoida</taxon>
        <taxon>Caligidae</taxon>
        <taxon>Caligus</taxon>
    </lineage>
</organism>
<evidence type="ECO:0000313" key="2">
    <source>
        <dbReference type="Proteomes" id="UP000595437"/>
    </source>
</evidence>
<sequence>CKINDPTVIPANINDYEIDFVNLIRVKESFKTFGAYKSAGPDGIKPTVLQQL</sequence>
<feature type="non-terminal residue" evidence="1">
    <location>
        <position position="1"/>
    </location>
</feature>